<dbReference type="AlphaFoldDB" id="A0AAW2DLN9"/>
<gene>
    <name evidence="2" type="ORF">SO802_006580</name>
</gene>
<dbReference type="Proteomes" id="UP001459277">
    <property type="component" value="Unassembled WGS sequence"/>
</dbReference>
<comment type="caution">
    <text evidence="2">The sequence shown here is derived from an EMBL/GenBank/DDBJ whole genome shotgun (WGS) entry which is preliminary data.</text>
</comment>
<keyword evidence="1" id="KW-0175">Coiled coil</keyword>
<name>A0AAW2DLN9_9ROSI</name>
<reference evidence="2 3" key="1">
    <citation type="submission" date="2024-01" db="EMBL/GenBank/DDBJ databases">
        <title>A telomere-to-telomere, gap-free genome of sweet tea (Lithocarpus litseifolius).</title>
        <authorList>
            <person name="Zhou J."/>
        </authorList>
    </citation>
    <scope>NUCLEOTIDE SEQUENCE [LARGE SCALE GENOMIC DNA]</scope>
    <source>
        <strain evidence="2">Zhou-2022a</strain>
        <tissue evidence="2">Leaf</tissue>
    </source>
</reference>
<proteinExistence type="predicted"/>
<accession>A0AAW2DLN9</accession>
<dbReference type="EMBL" id="JAZDWU010000002">
    <property type="protein sequence ID" value="KAL0011472.1"/>
    <property type="molecule type" value="Genomic_DNA"/>
</dbReference>
<organism evidence="2 3">
    <name type="scientific">Lithocarpus litseifolius</name>
    <dbReference type="NCBI Taxonomy" id="425828"/>
    <lineage>
        <taxon>Eukaryota</taxon>
        <taxon>Viridiplantae</taxon>
        <taxon>Streptophyta</taxon>
        <taxon>Embryophyta</taxon>
        <taxon>Tracheophyta</taxon>
        <taxon>Spermatophyta</taxon>
        <taxon>Magnoliopsida</taxon>
        <taxon>eudicotyledons</taxon>
        <taxon>Gunneridae</taxon>
        <taxon>Pentapetalae</taxon>
        <taxon>rosids</taxon>
        <taxon>fabids</taxon>
        <taxon>Fagales</taxon>
        <taxon>Fagaceae</taxon>
        <taxon>Lithocarpus</taxon>
    </lineage>
</organism>
<protein>
    <submittedName>
        <fullName evidence="2">Uncharacterized protein</fullName>
    </submittedName>
</protein>
<evidence type="ECO:0000313" key="3">
    <source>
        <dbReference type="Proteomes" id="UP001459277"/>
    </source>
</evidence>
<evidence type="ECO:0000313" key="2">
    <source>
        <dbReference type="EMBL" id="KAL0011472.1"/>
    </source>
</evidence>
<sequence>MMYRRTIVDLLKVGELLLILQDTATLSDIEPEDYYKNKDNGILNAFTATVNLTEGIVKDVDDKEDLVNSKFEKMEDQDDIHTAFEKLYKVSEKHEKLYKLATKKLSVLELNRKELSTKFVEANQTIRALRFENNFLAEKAKKLEAELF</sequence>
<keyword evidence="3" id="KW-1185">Reference proteome</keyword>
<feature type="coiled-coil region" evidence="1">
    <location>
        <begin position="98"/>
        <end position="146"/>
    </location>
</feature>
<evidence type="ECO:0000256" key="1">
    <source>
        <dbReference type="SAM" id="Coils"/>
    </source>
</evidence>